<evidence type="ECO:0008006" key="3">
    <source>
        <dbReference type="Google" id="ProtNLM"/>
    </source>
</evidence>
<proteinExistence type="predicted"/>
<dbReference type="SUPFAM" id="SSF111069">
    <property type="entry name" value="Hypothetical protein yfbM"/>
    <property type="match status" value="1"/>
</dbReference>
<evidence type="ECO:0000313" key="2">
    <source>
        <dbReference type="Proteomes" id="UP001153328"/>
    </source>
</evidence>
<dbReference type="EMBL" id="CAJVAX010000003">
    <property type="protein sequence ID" value="CAG7616138.1"/>
    <property type="molecule type" value="Genomic_DNA"/>
</dbReference>
<gene>
    <name evidence="1" type="ORF">SBRY_110147</name>
</gene>
<dbReference type="Proteomes" id="UP001153328">
    <property type="component" value="Unassembled WGS sequence"/>
</dbReference>
<keyword evidence="2" id="KW-1185">Reference proteome</keyword>
<accession>A0A9W4E2P2</accession>
<dbReference type="InterPro" id="IPR015068">
    <property type="entry name" value="DUF1877"/>
</dbReference>
<comment type="caution">
    <text evidence="1">The sequence shown here is derived from an EMBL/GenBank/DDBJ whole genome shotgun (WGS) entry which is preliminary data.</text>
</comment>
<evidence type="ECO:0000313" key="1">
    <source>
        <dbReference type="EMBL" id="CAG7616138.1"/>
    </source>
</evidence>
<dbReference type="Pfam" id="PF08974">
    <property type="entry name" value="DUF1877"/>
    <property type="match status" value="1"/>
</dbReference>
<reference evidence="1" key="1">
    <citation type="submission" date="2021-06" db="EMBL/GenBank/DDBJ databases">
        <authorList>
            <person name="Arsene-Ploetze F."/>
        </authorList>
    </citation>
    <scope>NUCLEOTIDE SEQUENCE</scope>
    <source>
        <strain evidence="1">SBRY1</strain>
    </source>
</reference>
<protein>
    <recommendedName>
        <fullName evidence="3">DUF1877 domain-containing protein</fullName>
    </recommendedName>
</protein>
<dbReference type="AlphaFoldDB" id="A0A9W4E2P2"/>
<organism evidence="1 2">
    <name type="scientific">Actinacidiphila bryophytorum</name>
    <dbReference type="NCBI Taxonomy" id="1436133"/>
    <lineage>
        <taxon>Bacteria</taxon>
        <taxon>Bacillati</taxon>
        <taxon>Actinomycetota</taxon>
        <taxon>Actinomycetes</taxon>
        <taxon>Kitasatosporales</taxon>
        <taxon>Streptomycetaceae</taxon>
        <taxon>Actinacidiphila</taxon>
    </lineage>
</organism>
<dbReference type="InterPro" id="IPR035944">
    <property type="entry name" value="YfbM-like_sf"/>
</dbReference>
<dbReference type="Gene3D" id="3.40.1760.10">
    <property type="entry name" value="YfbM-like super family"/>
    <property type="match status" value="1"/>
</dbReference>
<name>A0A9W4E2P2_9ACTN</name>
<dbReference type="RefSeq" id="WP_240166092.1">
    <property type="nucleotide sequence ID" value="NZ_CAJVAX010000003.1"/>
</dbReference>
<sequence>MSMVGAYIRVALAELERAVRDPAWASDFVDEVRDAEEATPPAPAAARHFSTYQAWDLLHFLLARAGFPVNVIHGEEPFAEDDDWGYGPPRYLPPPRVHLAAVALGATPYDHLITGVTPADLAKSEVYPARWAEPAVLEWARPWYDGLTQYLTSAAAAGDAVLVWLD</sequence>